<name>A0A4S8SYJ3_AURPU</name>
<feature type="signal peptide" evidence="1">
    <location>
        <begin position="1"/>
        <end position="19"/>
    </location>
</feature>
<dbReference type="AlphaFoldDB" id="A0A4S8SYJ3"/>
<reference evidence="2 3" key="1">
    <citation type="submission" date="2018-10" db="EMBL/GenBank/DDBJ databases">
        <title>Fifty Aureobasidium pullulans genomes reveal a recombining polyextremotolerant generalist.</title>
        <authorList>
            <person name="Gostincar C."/>
            <person name="Turk M."/>
            <person name="Zajc J."/>
            <person name="Gunde-Cimerman N."/>
        </authorList>
    </citation>
    <scope>NUCLEOTIDE SEQUENCE [LARGE SCALE GENOMIC DNA]</scope>
    <source>
        <strain evidence="2 3">EXF-11900</strain>
    </source>
</reference>
<evidence type="ECO:0000256" key="1">
    <source>
        <dbReference type="SAM" id="SignalP"/>
    </source>
</evidence>
<comment type="caution">
    <text evidence="2">The sequence shown here is derived from an EMBL/GenBank/DDBJ whole genome shotgun (WGS) entry which is preliminary data.</text>
</comment>
<evidence type="ECO:0000313" key="3">
    <source>
        <dbReference type="Proteomes" id="UP000304951"/>
    </source>
</evidence>
<gene>
    <name evidence="2" type="ORF">D6D28_01201</name>
</gene>
<feature type="chain" id="PRO_5020458732" evidence="1">
    <location>
        <begin position="20"/>
        <end position="127"/>
    </location>
</feature>
<evidence type="ECO:0000313" key="2">
    <source>
        <dbReference type="EMBL" id="THV76370.1"/>
    </source>
</evidence>
<dbReference type="EMBL" id="QZAF01000021">
    <property type="protein sequence ID" value="THV76370.1"/>
    <property type="molecule type" value="Genomic_DNA"/>
</dbReference>
<accession>A0A4S8SYJ3</accession>
<sequence length="127" mass="14576">MRPTTYLVDFLAAASAAFAVPDFSGLPREIQDCIIGNHKLDVTWKGSYHWEKLSDEQFCKIDTVYPRTPTATWWVAGVFSCVCRRNRLSWVDNRMMKGKWATWMDEKCGGHDIGVNRLTGKMCKKQP</sequence>
<proteinExistence type="predicted"/>
<dbReference type="Proteomes" id="UP000304951">
    <property type="component" value="Unassembled WGS sequence"/>
</dbReference>
<organism evidence="2 3">
    <name type="scientific">Aureobasidium pullulans</name>
    <name type="common">Black yeast</name>
    <name type="synonym">Pullularia pullulans</name>
    <dbReference type="NCBI Taxonomy" id="5580"/>
    <lineage>
        <taxon>Eukaryota</taxon>
        <taxon>Fungi</taxon>
        <taxon>Dikarya</taxon>
        <taxon>Ascomycota</taxon>
        <taxon>Pezizomycotina</taxon>
        <taxon>Dothideomycetes</taxon>
        <taxon>Dothideomycetidae</taxon>
        <taxon>Dothideales</taxon>
        <taxon>Saccotheciaceae</taxon>
        <taxon>Aureobasidium</taxon>
    </lineage>
</organism>
<protein>
    <submittedName>
        <fullName evidence="2">Uncharacterized protein</fullName>
    </submittedName>
</protein>
<keyword evidence="1" id="KW-0732">Signal</keyword>